<dbReference type="SUPFAM" id="SSF49309">
    <property type="entry name" value="Transglutaminase, two C-terminal domains"/>
    <property type="match status" value="1"/>
</dbReference>
<dbReference type="Gene3D" id="2.60.40.10">
    <property type="entry name" value="Immunoglobulins"/>
    <property type="match status" value="1"/>
</dbReference>
<reference evidence="2" key="1">
    <citation type="submission" date="2021-02" db="EMBL/GenBank/DDBJ databases">
        <authorList>
            <person name="Nowell W R."/>
        </authorList>
    </citation>
    <scope>NUCLEOTIDE SEQUENCE</scope>
</reference>
<feature type="compositionally biased region" description="Polar residues" evidence="1">
    <location>
        <begin position="206"/>
        <end position="223"/>
    </location>
</feature>
<dbReference type="EMBL" id="CAJOBP010003245">
    <property type="protein sequence ID" value="CAF4395985.1"/>
    <property type="molecule type" value="Genomic_DNA"/>
</dbReference>
<accession>A0A820NTD6</accession>
<feature type="compositionally biased region" description="Basic and acidic residues" evidence="1">
    <location>
        <begin position="224"/>
        <end position="242"/>
    </location>
</feature>
<feature type="non-terminal residue" evidence="2">
    <location>
        <position position="1"/>
    </location>
</feature>
<dbReference type="AlphaFoldDB" id="A0A820NTD6"/>
<sequence>LCLSVFNQILNEDVIEAGKPALLEIQIANTLQRRINNGRIHIDGLGINQIIPVNRAFAPKESATFHVKLTPTRVGVSRLYVTFISDDVCSLTRTIPLEIVDGPIPVYNEPLLKTTAQPSVKADEKFEIKNEKKKSTSQLNLSAKPAKSPTNEDPYPLTSASSLSTIHGESHDTKTSDSLRHKYDSSSTGNDDDESELYFERKQSHLSRNNDSNSSLPHGSTLSLDKDKISIDSLDTTRDRRYASNNNNNQ</sequence>
<gene>
    <name evidence="2" type="ORF">UJA718_LOCUS18762</name>
</gene>
<evidence type="ECO:0000313" key="2">
    <source>
        <dbReference type="EMBL" id="CAF4395985.1"/>
    </source>
</evidence>
<keyword evidence="3" id="KW-1185">Reference proteome</keyword>
<dbReference type="InterPro" id="IPR036238">
    <property type="entry name" value="Transglutaminase_C_sf"/>
</dbReference>
<feature type="region of interest" description="Disordered" evidence="1">
    <location>
        <begin position="119"/>
        <end position="250"/>
    </location>
</feature>
<feature type="compositionally biased region" description="Basic and acidic residues" evidence="1">
    <location>
        <begin position="121"/>
        <end position="134"/>
    </location>
</feature>
<organism evidence="2 3">
    <name type="scientific">Rotaria socialis</name>
    <dbReference type="NCBI Taxonomy" id="392032"/>
    <lineage>
        <taxon>Eukaryota</taxon>
        <taxon>Metazoa</taxon>
        <taxon>Spiralia</taxon>
        <taxon>Gnathifera</taxon>
        <taxon>Rotifera</taxon>
        <taxon>Eurotatoria</taxon>
        <taxon>Bdelloidea</taxon>
        <taxon>Philodinida</taxon>
        <taxon>Philodinidae</taxon>
        <taxon>Rotaria</taxon>
    </lineage>
</organism>
<protein>
    <submittedName>
        <fullName evidence="2">Uncharacterized protein</fullName>
    </submittedName>
</protein>
<dbReference type="InterPro" id="IPR013783">
    <property type="entry name" value="Ig-like_fold"/>
</dbReference>
<comment type="caution">
    <text evidence="2">The sequence shown here is derived from an EMBL/GenBank/DDBJ whole genome shotgun (WGS) entry which is preliminary data.</text>
</comment>
<feature type="compositionally biased region" description="Polar residues" evidence="1">
    <location>
        <begin position="158"/>
        <end position="167"/>
    </location>
</feature>
<proteinExistence type="predicted"/>
<evidence type="ECO:0000256" key="1">
    <source>
        <dbReference type="SAM" id="MobiDB-lite"/>
    </source>
</evidence>
<evidence type="ECO:0000313" key="3">
    <source>
        <dbReference type="Proteomes" id="UP000663873"/>
    </source>
</evidence>
<name>A0A820NTD6_9BILA</name>
<feature type="compositionally biased region" description="Basic and acidic residues" evidence="1">
    <location>
        <begin position="168"/>
        <end position="184"/>
    </location>
</feature>
<dbReference type="Proteomes" id="UP000663873">
    <property type="component" value="Unassembled WGS sequence"/>
</dbReference>
<dbReference type="GO" id="GO:0003810">
    <property type="term" value="F:protein-glutamine gamma-glutamyltransferase activity"/>
    <property type="evidence" value="ECO:0007669"/>
    <property type="project" value="InterPro"/>
</dbReference>